<evidence type="ECO:0000256" key="4">
    <source>
        <dbReference type="ARBA" id="ARBA00022771"/>
    </source>
</evidence>
<dbReference type="InterPro" id="IPR052499">
    <property type="entry name" value="C.elegans_NHRs"/>
</dbReference>
<keyword evidence="6" id="KW-0805">Transcription regulation</keyword>
<proteinExistence type="inferred from homology"/>
<dbReference type="GO" id="GO:0000978">
    <property type="term" value="F:RNA polymerase II cis-regulatory region sequence-specific DNA binding"/>
    <property type="evidence" value="ECO:0007669"/>
    <property type="project" value="InterPro"/>
</dbReference>
<dbReference type="Proteomes" id="UP000494206">
    <property type="component" value="Unassembled WGS sequence"/>
</dbReference>
<name>A0A8S1EV14_9PELO</name>
<evidence type="ECO:0000256" key="6">
    <source>
        <dbReference type="ARBA" id="ARBA00023015"/>
    </source>
</evidence>
<feature type="domain" description="NR LBD" evidence="13">
    <location>
        <begin position="184"/>
        <end position="459"/>
    </location>
</feature>
<evidence type="ECO:0008006" key="16">
    <source>
        <dbReference type="Google" id="ProtNLM"/>
    </source>
</evidence>
<dbReference type="InterPro" id="IPR000536">
    <property type="entry name" value="Nucl_hrmn_rcpt_lig-bd"/>
</dbReference>
<dbReference type="InterPro" id="IPR049636">
    <property type="entry name" value="HNF4-like_DBD"/>
</dbReference>
<dbReference type="FunFam" id="3.30.50.10:FF:000030">
    <property type="entry name" value="Nuclear Hormone Receptor family"/>
    <property type="match status" value="1"/>
</dbReference>
<accession>A0A8S1EV14</accession>
<feature type="compositionally biased region" description="Polar residues" evidence="11">
    <location>
        <begin position="568"/>
        <end position="577"/>
    </location>
</feature>
<evidence type="ECO:0000259" key="12">
    <source>
        <dbReference type="PROSITE" id="PS51030"/>
    </source>
</evidence>
<evidence type="ECO:0000256" key="10">
    <source>
        <dbReference type="ARBA" id="ARBA00023242"/>
    </source>
</evidence>
<keyword evidence="15" id="KW-1185">Reference proteome</keyword>
<dbReference type="PRINTS" id="PR00398">
    <property type="entry name" value="STRDHORMONER"/>
</dbReference>
<organism evidence="14 15">
    <name type="scientific">Caenorhabditis bovis</name>
    <dbReference type="NCBI Taxonomy" id="2654633"/>
    <lineage>
        <taxon>Eukaryota</taxon>
        <taxon>Metazoa</taxon>
        <taxon>Ecdysozoa</taxon>
        <taxon>Nematoda</taxon>
        <taxon>Chromadorea</taxon>
        <taxon>Rhabditida</taxon>
        <taxon>Rhabditina</taxon>
        <taxon>Rhabditomorpha</taxon>
        <taxon>Rhabditoidea</taxon>
        <taxon>Rhabditidae</taxon>
        <taxon>Peloderinae</taxon>
        <taxon>Caenorhabditis</taxon>
    </lineage>
</organism>
<evidence type="ECO:0000256" key="3">
    <source>
        <dbReference type="ARBA" id="ARBA00022723"/>
    </source>
</evidence>
<dbReference type="PROSITE" id="PS00031">
    <property type="entry name" value="NUCLEAR_REC_DBD_1"/>
    <property type="match status" value="1"/>
</dbReference>
<comment type="similarity">
    <text evidence="2">Belongs to the nuclear hormone receptor family.</text>
</comment>
<evidence type="ECO:0000256" key="2">
    <source>
        <dbReference type="ARBA" id="ARBA00005993"/>
    </source>
</evidence>
<keyword evidence="7" id="KW-0238">DNA-binding</keyword>
<dbReference type="EMBL" id="CADEPM010000006">
    <property type="protein sequence ID" value="CAB3407517.1"/>
    <property type="molecule type" value="Genomic_DNA"/>
</dbReference>
<dbReference type="SMART" id="SM00430">
    <property type="entry name" value="HOLI"/>
    <property type="match status" value="1"/>
</dbReference>
<dbReference type="InterPro" id="IPR001723">
    <property type="entry name" value="Nuclear_hrmn_rcpt"/>
</dbReference>
<dbReference type="GO" id="GO:0005634">
    <property type="term" value="C:nucleus"/>
    <property type="evidence" value="ECO:0007669"/>
    <property type="project" value="UniProtKB-SubCell"/>
</dbReference>
<feature type="compositionally biased region" description="Basic and acidic residues" evidence="11">
    <location>
        <begin position="811"/>
        <end position="822"/>
    </location>
</feature>
<dbReference type="PROSITE" id="PS51843">
    <property type="entry name" value="NR_LBD"/>
    <property type="match status" value="1"/>
</dbReference>
<keyword evidence="9" id="KW-0675">Receptor</keyword>
<protein>
    <recommendedName>
        <fullName evidence="16">Nuclear receptor domain-containing protein</fullName>
    </recommendedName>
</protein>
<comment type="caution">
    <text evidence="14">The sequence shown here is derived from an EMBL/GenBank/DDBJ whole genome shotgun (WGS) entry which is preliminary data.</text>
</comment>
<dbReference type="Gene3D" id="3.30.50.10">
    <property type="entry name" value="Erythroid Transcription Factor GATA-1, subunit A"/>
    <property type="match status" value="1"/>
</dbReference>
<dbReference type="PROSITE" id="PS51030">
    <property type="entry name" value="NUCLEAR_REC_DBD_2"/>
    <property type="match status" value="1"/>
</dbReference>
<dbReference type="Pfam" id="PF00104">
    <property type="entry name" value="Hormone_recep"/>
    <property type="match status" value="1"/>
</dbReference>
<dbReference type="SUPFAM" id="SSF48508">
    <property type="entry name" value="Nuclear receptor ligand-binding domain"/>
    <property type="match status" value="1"/>
</dbReference>
<dbReference type="CDD" id="cd06157">
    <property type="entry name" value="NR_LBD"/>
    <property type="match status" value="1"/>
</dbReference>
<feature type="region of interest" description="Disordered" evidence="11">
    <location>
        <begin position="131"/>
        <end position="154"/>
    </location>
</feature>
<keyword evidence="10" id="KW-0539">Nucleus</keyword>
<keyword evidence="5" id="KW-0862">Zinc</keyword>
<feature type="region of interest" description="Disordered" evidence="11">
    <location>
        <begin position="808"/>
        <end position="845"/>
    </location>
</feature>
<dbReference type="PRINTS" id="PR00047">
    <property type="entry name" value="STROIDFINGER"/>
</dbReference>
<keyword evidence="3" id="KW-0479">Metal-binding</keyword>
<evidence type="ECO:0000256" key="8">
    <source>
        <dbReference type="ARBA" id="ARBA00023163"/>
    </source>
</evidence>
<dbReference type="CDD" id="cd06960">
    <property type="entry name" value="NR_DBD_HNF4A"/>
    <property type="match status" value="1"/>
</dbReference>
<evidence type="ECO:0000256" key="1">
    <source>
        <dbReference type="ARBA" id="ARBA00004123"/>
    </source>
</evidence>
<dbReference type="SUPFAM" id="SSF57716">
    <property type="entry name" value="Glucocorticoid receptor-like (DNA-binding domain)"/>
    <property type="match status" value="1"/>
</dbReference>
<evidence type="ECO:0000256" key="7">
    <source>
        <dbReference type="ARBA" id="ARBA00023125"/>
    </source>
</evidence>
<keyword evidence="8" id="KW-0804">Transcription</keyword>
<evidence type="ECO:0000313" key="14">
    <source>
        <dbReference type="EMBL" id="CAB3407517.1"/>
    </source>
</evidence>
<comment type="subcellular location">
    <subcellularLocation>
        <location evidence="1">Nucleus</location>
    </subcellularLocation>
</comment>
<evidence type="ECO:0000256" key="9">
    <source>
        <dbReference type="ARBA" id="ARBA00023170"/>
    </source>
</evidence>
<evidence type="ECO:0000256" key="11">
    <source>
        <dbReference type="SAM" id="MobiDB-lite"/>
    </source>
</evidence>
<evidence type="ECO:0000313" key="15">
    <source>
        <dbReference type="Proteomes" id="UP000494206"/>
    </source>
</evidence>
<keyword evidence="4" id="KW-0863">Zinc-finger</keyword>
<dbReference type="PANTHER" id="PTHR47630:SF4">
    <property type="entry name" value="NUCLEAR HORMONE RECEPTOR FAMILY MEMBER NHR-62"/>
    <property type="match status" value="1"/>
</dbReference>
<evidence type="ECO:0000256" key="5">
    <source>
        <dbReference type="ARBA" id="ARBA00022833"/>
    </source>
</evidence>
<dbReference type="GO" id="GO:0003700">
    <property type="term" value="F:DNA-binding transcription factor activity"/>
    <property type="evidence" value="ECO:0007669"/>
    <property type="project" value="InterPro"/>
</dbReference>
<feature type="domain" description="Nuclear receptor" evidence="12">
    <location>
        <begin position="57"/>
        <end position="132"/>
    </location>
</feature>
<evidence type="ECO:0000259" key="13">
    <source>
        <dbReference type="PROSITE" id="PS51843"/>
    </source>
</evidence>
<dbReference type="SMART" id="SM00399">
    <property type="entry name" value="ZnF_C4"/>
    <property type="match status" value="1"/>
</dbReference>
<reference evidence="14 15" key="1">
    <citation type="submission" date="2020-04" db="EMBL/GenBank/DDBJ databases">
        <authorList>
            <person name="Laetsch R D."/>
            <person name="Stevens L."/>
            <person name="Kumar S."/>
            <person name="Blaxter L. M."/>
        </authorList>
    </citation>
    <scope>NUCLEOTIDE SEQUENCE [LARGE SCALE GENOMIC DNA]</scope>
</reference>
<dbReference type="AlphaFoldDB" id="A0A8S1EV14"/>
<gene>
    <name evidence="14" type="ORF">CBOVIS_LOCUS9437</name>
</gene>
<dbReference type="PANTHER" id="PTHR47630">
    <property type="entry name" value="NUCLEAR HORMONE RECEPTOR FAMILY-RELATED-RELATED"/>
    <property type="match status" value="1"/>
</dbReference>
<dbReference type="InterPro" id="IPR001628">
    <property type="entry name" value="Znf_hrmn_rcpt"/>
</dbReference>
<sequence>MFSTLTPSAIDDILRQSSVQFGVNTTSTAVAAAVAAIAPPQQPTGHGRGRRKNSTVNLICVVCGDQAFGKHYGVNACNGCKGFFRRSVWNNRQYLCRFEGRCAIAKEHRNVCRACRLKQCFIAGMNPRAVQSEREQRGGNEQPQDLEDDDYNQMSPDRCSVEIQTETGEIRMDTSVPLPMIDAELTRCSEQLVEMHRAVCAMCDVKQEPNNEPMASTRVSFMNAFYNPSMMSRRTPLQITGERIATIKDVMEEWRRNFVLFSDWLRALPEFNQLEINDQIVLAKNRYGPFHWWLCANWTVKAGCDGVCYTNGSYFPSSRELQCLPDVRGSTRRMLDSLSAPISELQLDETEVVLMLAVILFSDELADLSPAGKEHVRTVGNHFVKMLHHHIRNKDYGETHDADPHSATDSAAAVRIGKMMILLSATTNLVFLTSDNIQLNDVLHVVPTEFLSQEVQLLKESLETIPSESLDYRIGIDELEKVCIKIKANLRKSMRSGAREGILRMLSVDEFRDLREATRIETPKQDDARIGEEIVVKSIKAVKEDHPEPPRPHGIPKLDVRNLRDTQESASDDNYSFKSGDPIPSPFGGLPQIKTPRSDDTEKRLAILMNRLEIAEKRNREFEASRRDEPTTIASRPIRPRFVDSGVQTDDQPDKRDGVAQTECPIGVAMIDAGSQKTPRILEDDDDDIPSTSRTELSDGEIRLTSKLVPIIGMSSRRVADTRDSQVQTSARTPRVDEFDEVGTQVSSARLRQYPETNILILSSKADPKMIVDDRTLSVSSIDTAAGASPLSFESSLNLARWNQVYATKHGGGDSRQSKNDTRMYANAQSSSASEADDESKPNSN</sequence>
<dbReference type="Pfam" id="PF00105">
    <property type="entry name" value="zf-C4"/>
    <property type="match status" value="1"/>
</dbReference>
<dbReference type="InterPro" id="IPR013088">
    <property type="entry name" value="Znf_NHR/GATA"/>
</dbReference>
<feature type="region of interest" description="Disordered" evidence="11">
    <location>
        <begin position="540"/>
        <end position="599"/>
    </location>
</feature>
<dbReference type="InterPro" id="IPR035500">
    <property type="entry name" value="NHR-like_dom_sf"/>
</dbReference>
<dbReference type="GO" id="GO:0008270">
    <property type="term" value="F:zinc ion binding"/>
    <property type="evidence" value="ECO:0007669"/>
    <property type="project" value="UniProtKB-KW"/>
</dbReference>
<dbReference type="Gene3D" id="1.10.565.10">
    <property type="entry name" value="Retinoid X Receptor"/>
    <property type="match status" value="1"/>
</dbReference>
<feature type="compositionally biased region" description="Basic and acidic residues" evidence="11">
    <location>
        <begin position="540"/>
        <end position="567"/>
    </location>
</feature>
<dbReference type="OrthoDB" id="5817395at2759"/>